<accession>A6IWS5</accession>
<gene>
    <name evidence="1" type="ORF">rCG_43343</name>
</gene>
<name>A6IWS5_RAT</name>
<organism evidence="1 2">
    <name type="scientific">Rattus norvegicus</name>
    <name type="common">Rat</name>
    <dbReference type="NCBI Taxonomy" id="10116"/>
    <lineage>
        <taxon>Eukaryota</taxon>
        <taxon>Metazoa</taxon>
        <taxon>Chordata</taxon>
        <taxon>Craniata</taxon>
        <taxon>Vertebrata</taxon>
        <taxon>Euteleostomi</taxon>
        <taxon>Mammalia</taxon>
        <taxon>Eutheria</taxon>
        <taxon>Euarchontoglires</taxon>
        <taxon>Glires</taxon>
        <taxon>Rodentia</taxon>
        <taxon>Myomorpha</taxon>
        <taxon>Muroidea</taxon>
        <taxon>Muridae</taxon>
        <taxon>Murinae</taxon>
        <taxon>Rattus</taxon>
    </lineage>
</organism>
<dbReference type="Proteomes" id="UP000234681">
    <property type="component" value="Chromosome 16"/>
</dbReference>
<protein>
    <submittedName>
        <fullName evidence="1">RCG43343, isoform CRA_b</fullName>
    </submittedName>
</protein>
<dbReference type="EMBL" id="CH473970">
    <property type="protein sequence ID" value="EDM08798.1"/>
    <property type="molecule type" value="Genomic_DNA"/>
</dbReference>
<dbReference type="AlphaFoldDB" id="A6IWS5"/>
<evidence type="ECO:0000313" key="1">
    <source>
        <dbReference type="EMBL" id="EDM08798.1"/>
    </source>
</evidence>
<proteinExistence type="predicted"/>
<reference evidence="1 2" key="1">
    <citation type="submission" date="2005-09" db="EMBL/GenBank/DDBJ databases">
        <authorList>
            <person name="Mural R.J."/>
            <person name="Li P.W."/>
            <person name="Adams M.D."/>
            <person name="Amanatides P.G."/>
            <person name="Baden-Tillson H."/>
            <person name="Barnstead M."/>
            <person name="Chin S.H."/>
            <person name="Dew I."/>
            <person name="Evans C.A."/>
            <person name="Ferriera S."/>
            <person name="Flanigan M."/>
            <person name="Fosler C."/>
            <person name="Glodek A."/>
            <person name="Gu Z."/>
            <person name="Holt R.A."/>
            <person name="Jennings D."/>
            <person name="Kraft C.L."/>
            <person name="Lu F."/>
            <person name="Nguyen T."/>
            <person name="Nusskern D.R."/>
            <person name="Pfannkoch C.M."/>
            <person name="Sitter C."/>
            <person name="Sutton G.G."/>
            <person name="Venter J.C."/>
            <person name="Wang Z."/>
            <person name="Woodage T."/>
            <person name="Zheng X.H."/>
            <person name="Zhong F."/>
        </authorList>
    </citation>
    <scope>NUCLEOTIDE SEQUENCE [LARGE SCALE GENOMIC DNA]</scope>
    <source>
        <strain>BN</strain>
        <strain evidence="2">Sprague-Dawley</strain>
    </source>
</reference>
<sequence>MWETHIYTTHNRRVKHAPVDKSLRCPSRVLSSWPGRQERPMAYCPRDVGKQTLFNIRRLPRGMRAETKNANPDFCSSPLMVEGLLVYRICTILTQCCPQHRVPDSFRCKMYTALRYHRGESFQSNQQISHFYHSAKKRPYSSEL</sequence>
<evidence type="ECO:0000313" key="2">
    <source>
        <dbReference type="Proteomes" id="UP000234681"/>
    </source>
</evidence>